<organism evidence="2 3">
    <name type="scientific">Streptomyces lunaelactis</name>
    <dbReference type="NCBI Taxonomy" id="1535768"/>
    <lineage>
        <taxon>Bacteria</taxon>
        <taxon>Bacillati</taxon>
        <taxon>Actinomycetota</taxon>
        <taxon>Actinomycetes</taxon>
        <taxon>Kitasatosporales</taxon>
        <taxon>Streptomycetaceae</taxon>
        <taxon>Streptomyces</taxon>
    </lineage>
</organism>
<evidence type="ECO:0000313" key="2">
    <source>
        <dbReference type="EMBL" id="AVZ76155.1"/>
    </source>
</evidence>
<dbReference type="AlphaFoldDB" id="A0A2R4TAL0"/>
<protein>
    <submittedName>
        <fullName evidence="2">Uncharacterized protein</fullName>
    </submittedName>
</protein>
<feature type="compositionally biased region" description="Polar residues" evidence="1">
    <location>
        <begin position="57"/>
        <end position="68"/>
    </location>
</feature>
<dbReference type="KEGG" id="slk:SLUN_32090"/>
<evidence type="ECO:0000256" key="1">
    <source>
        <dbReference type="SAM" id="MobiDB-lite"/>
    </source>
</evidence>
<reference evidence="2 3" key="1">
    <citation type="submission" date="2018-01" db="EMBL/GenBank/DDBJ databases">
        <title>Complete genome sequence of Streptomyces lunaelactis MM109T, a Ferroverdin A producer isolated from cave moonmilk deposits.</title>
        <authorList>
            <person name="Naome A."/>
            <person name="Martinet L."/>
            <person name="Maciejewska M."/>
            <person name="Anderssen S."/>
            <person name="Adam D."/>
            <person name="Tenconi E."/>
            <person name="Deflandre B."/>
            <person name="Arguelles-Arias A."/>
            <person name="Calusinska M."/>
            <person name="Copieters W."/>
            <person name="Karim L."/>
            <person name="Hanikenne M."/>
            <person name="Baurain D."/>
            <person name="van Wezel G."/>
            <person name="Smargiasso N."/>
            <person name="de Pauw E."/>
            <person name="Delfosse P."/>
            <person name="Rigali S."/>
        </authorList>
    </citation>
    <scope>NUCLEOTIDE SEQUENCE [LARGE SCALE GENOMIC DNA]</scope>
    <source>
        <strain evidence="2 3">MM109</strain>
    </source>
</reference>
<accession>A0A2R4TAL0</accession>
<gene>
    <name evidence="2" type="ORF">SLUN_32090</name>
</gene>
<sequence length="68" mass="7243">MIAGQGRAVGEGALRGRARYHPVALGREDGERARATALAGRLRADDVAQDAHDLTTRALTNSQKTTED</sequence>
<feature type="region of interest" description="Disordered" evidence="1">
    <location>
        <begin position="48"/>
        <end position="68"/>
    </location>
</feature>
<keyword evidence="3" id="KW-1185">Reference proteome</keyword>
<name>A0A2R4TAL0_9ACTN</name>
<evidence type="ECO:0000313" key="3">
    <source>
        <dbReference type="Proteomes" id="UP000244201"/>
    </source>
</evidence>
<proteinExistence type="predicted"/>
<dbReference type="EMBL" id="CP026304">
    <property type="protein sequence ID" value="AVZ76155.1"/>
    <property type="molecule type" value="Genomic_DNA"/>
</dbReference>
<dbReference type="Proteomes" id="UP000244201">
    <property type="component" value="Chromosome"/>
</dbReference>